<keyword evidence="3" id="KW-1185">Reference proteome</keyword>
<keyword evidence="1" id="KW-0732">Signal</keyword>
<feature type="chain" id="PRO_5032419530" evidence="1">
    <location>
        <begin position="25"/>
        <end position="180"/>
    </location>
</feature>
<comment type="caution">
    <text evidence="2">The sequence shown here is derived from an EMBL/GenBank/DDBJ whole genome shotgun (WGS) entry which is preliminary data.</text>
</comment>
<dbReference type="PROSITE" id="PS51257">
    <property type="entry name" value="PROKAR_LIPOPROTEIN"/>
    <property type="match status" value="1"/>
</dbReference>
<dbReference type="AlphaFoldDB" id="A0A835YDP2"/>
<organism evidence="2 3">
    <name type="scientific">Edaphochlamys debaryana</name>
    <dbReference type="NCBI Taxonomy" id="47281"/>
    <lineage>
        <taxon>Eukaryota</taxon>
        <taxon>Viridiplantae</taxon>
        <taxon>Chlorophyta</taxon>
        <taxon>core chlorophytes</taxon>
        <taxon>Chlorophyceae</taxon>
        <taxon>CS clade</taxon>
        <taxon>Chlamydomonadales</taxon>
        <taxon>Chlamydomonadales incertae sedis</taxon>
        <taxon>Edaphochlamys</taxon>
    </lineage>
</organism>
<gene>
    <name evidence="2" type="ORF">HYH03_001452</name>
</gene>
<sequence length="180" mass="20264">MTGLRRLVSVTVLISACGLAAVRASLFPDRYARSACTLRKELEQNCQVKSFLGVNETQGSYEGMLMFFGEGPCVVQIEQCYPNTCYSLRDLTYQLPSDFTVYGSQGFFKRFQILSGGRDVKQTPEGISFVATNDIVVVEYQTITCQEFFRYHGRVNYQLCNQPIEAITRIDTRAPNSLSC</sequence>
<evidence type="ECO:0000313" key="2">
    <source>
        <dbReference type="EMBL" id="KAG2500686.1"/>
    </source>
</evidence>
<protein>
    <submittedName>
        <fullName evidence="2">Uncharacterized protein</fullName>
    </submittedName>
</protein>
<accession>A0A835YDP2</accession>
<dbReference type="EMBL" id="JAEHOE010000003">
    <property type="protein sequence ID" value="KAG2500686.1"/>
    <property type="molecule type" value="Genomic_DNA"/>
</dbReference>
<feature type="signal peptide" evidence="1">
    <location>
        <begin position="1"/>
        <end position="24"/>
    </location>
</feature>
<name>A0A835YDP2_9CHLO</name>
<evidence type="ECO:0000313" key="3">
    <source>
        <dbReference type="Proteomes" id="UP000612055"/>
    </source>
</evidence>
<evidence type="ECO:0000256" key="1">
    <source>
        <dbReference type="SAM" id="SignalP"/>
    </source>
</evidence>
<proteinExistence type="predicted"/>
<dbReference type="OrthoDB" id="524667at2759"/>
<dbReference type="Proteomes" id="UP000612055">
    <property type="component" value="Unassembled WGS sequence"/>
</dbReference>
<reference evidence="2" key="1">
    <citation type="journal article" date="2020" name="bioRxiv">
        <title>Comparative genomics of Chlamydomonas.</title>
        <authorList>
            <person name="Craig R.J."/>
            <person name="Hasan A.R."/>
            <person name="Ness R.W."/>
            <person name="Keightley P.D."/>
        </authorList>
    </citation>
    <scope>NUCLEOTIDE SEQUENCE</scope>
    <source>
        <strain evidence="2">CCAP 11/70</strain>
    </source>
</reference>